<dbReference type="Gene3D" id="3.30.70.1710">
    <property type="match status" value="1"/>
</dbReference>
<dbReference type="SUPFAM" id="SSF143414">
    <property type="entry name" value="CcmK-like"/>
    <property type="match status" value="1"/>
</dbReference>
<dbReference type="RefSeq" id="WP_138209370.1">
    <property type="nucleotide sequence ID" value="NZ_CBCRUQ010000001.1"/>
</dbReference>
<evidence type="ECO:0000259" key="5">
    <source>
        <dbReference type="PROSITE" id="PS51930"/>
    </source>
</evidence>
<reference evidence="6 7" key="1">
    <citation type="submission" date="2019-05" db="EMBL/GenBank/DDBJ databases">
        <authorList>
            <consortium name="Pathogen Informatics"/>
        </authorList>
    </citation>
    <scope>NUCLEOTIDE SEQUENCE [LARGE SCALE GENOMIC DNA]</scope>
    <source>
        <strain evidence="6 7">NCTC503</strain>
    </source>
</reference>
<accession>A0A4U9R0F6</accession>
<evidence type="ECO:0000313" key="7">
    <source>
        <dbReference type="Proteomes" id="UP000308489"/>
    </source>
</evidence>
<dbReference type="GO" id="GO:0031469">
    <property type="term" value="C:bacterial microcompartment"/>
    <property type="evidence" value="ECO:0007669"/>
    <property type="project" value="UniProtKB-SubCell"/>
</dbReference>
<evidence type="ECO:0000256" key="3">
    <source>
        <dbReference type="PROSITE-ProRule" id="PRU01278"/>
    </source>
</evidence>
<comment type="subcellular location">
    <subcellularLocation>
        <location evidence="1">Bacterial microcompartment</location>
    </subcellularLocation>
</comment>
<dbReference type="EMBL" id="LR590481">
    <property type="protein sequence ID" value="VTQ84714.1"/>
    <property type="molecule type" value="Genomic_DNA"/>
</dbReference>
<dbReference type="KEGG" id="hhw:NCTC503_00602"/>
<dbReference type="InterPro" id="IPR044872">
    <property type="entry name" value="CcmK/CsoS1_BMC"/>
</dbReference>
<dbReference type="Proteomes" id="UP000308489">
    <property type="component" value="Chromosome 1"/>
</dbReference>
<proteinExistence type="inferred from homology"/>
<dbReference type="InterPro" id="IPR000249">
    <property type="entry name" value="BMC_dom"/>
</dbReference>
<comment type="similarity">
    <text evidence="3">Belongs to the bacterial microcompartments protein family.</text>
</comment>
<dbReference type="InterPro" id="IPR037233">
    <property type="entry name" value="CcmK-like_sf"/>
</dbReference>
<name>A0A4U9R0F6_HATHI</name>
<evidence type="ECO:0000256" key="2">
    <source>
        <dbReference type="ARBA" id="ARBA00024446"/>
    </source>
</evidence>
<dbReference type="AlphaFoldDB" id="A0A4U9R0F6"/>
<dbReference type="PROSITE" id="PS51930">
    <property type="entry name" value="BMC_2"/>
    <property type="match status" value="1"/>
</dbReference>
<dbReference type="SMART" id="SM00877">
    <property type="entry name" value="BMC"/>
    <property type="match status" value="1"/>
</dbReference>
<feature type="compositionally biased region" description="Basic and acidic residues" evidence="4">
    <location>
        <begin position="140"/>
        <end position="164"/>
    </location>
</feature>
<evidence type="ECO:0000256" key="1">
    <source>
        <dbReference type="ARBA" id="ARBA00024322"/>
    </source>
</evidence>
<keyword evidence="2" id="KW-1283">Bacterial microcompartment</keyword>
<dbReference type="Pfam" id="PF00936">
    <property type="entry name" value="BMC"/>
    <property type="match status" value="1"/>
</dbReference>
<sequence>MKTSALGLIETYGLVGAIEGLDVALKSANVSLIGCEYVKGGRVTIELTGDVSAVKAAVEAAAVAVDELGTLISVHVIPRAYDEVWEMLQGRNKQTKDKAKVVDFKQTKEEVKELNTKDKITKEEKVTDEKEIKNTSSTNTKEEKIKSTKDETKQNTKDEVKDKTRQNIKIEAEKDIKETDKKEAEIQGEKLEAKTKEELQSMKVQELRTLARAIELTSLTKKQIKFSKKDQLIDAILDYWKRR</sequence>
<dbReference type="PANTHER" id="PTHR33941">
    <property type="entry name" value="PROPANEDIOL UTILIZATION PROTEIN PDUA"/>
    <property type="match status" value="1"/>
</dbReference>
<evidence type="ECO:0000313" key="6">
    <source>
        <dbReference type="EMBL" id="VTQ84714.1"/>
    </source>
</evidence>
<gene>
    <name evidence="6" type="primary">eutM</name>
    <name evidence="6" type="ORF">NCTC503_00602</name>
</gene>
<dbReference type="InterPro" id="IPR050575">
    <property type="entry name" value="BMC_shell"/>
</dbReference>
<feature type="region of interest" description="Disordered" evidence="4">
    <location>
        <begin position="125"/>
        <end position="164"/>
    </location>
</feature>
<keyword evidence="7" id="KW-1185">Reference proteome</keyword>
<dbReference type="OrthoDB" id="9812608at2"/>
<organism evidence="6 7">
    <name type="scientific">Hathewaya histolytica</name>
    <name type="common">Clostridium histolyticum</name>
    <dbReference type="NCBI Taxonomy" id="1498"/>
    <lineage>
        <taxon>Bacteria</taxon>
        <taxon>Bacillati</taxon>
        <taxon>Bacillota</taxon>
        <taxon>Clostridia</taxon>
        <taxon>Eubacteriales</taxon>
        <taxon>Clostridiaceae</taxon>
        <taxon>Hathewaya</taxon>
    </lineage>
</organism>
<protein>
    <submittedName>
        <fullName evidence="6">Carbon dioxide concentrating mechanism protein</fullName>
    </submittedName>
</protein>
<dbReference type="PANTHER" id="PTHR33941:SF11">
    <property type="entry name" value="BACTERIAL MICROCOMPARTMENT SHELL PROTEIN PDUJ"/>
    <property type="match status" value="1"/>
</dbReference>
<evidence type="ECO:0000256" key="4">
    <source>
        <dbReference type="SAM" id="MobiDB-lite"/>
    </source>
</evidence>
<feature type="domain" description="BMC" evidence="5">
    <location>
        <begin position="5"/>
        <end position="89"/>
    </location>
</feature>
<dbReference type="CDD" id="cd07045">
    <property type="entry name" value="BMC_CcmK_like"/>
    <property type="match status" value="1"/>
</dbReference>